<protein>
    <submittedName>
        <fullName evidence="2">Uncharacterized protein</fullName>
    </submittedName>
</protein>
<name>E6PCQ5_9ZZZZ</name>
<feature type="region of interest" description="Disordered" evidence="1">
    <location>
        <begin position="239"/>
        <end position="276"/>
    </location>
</feature>
<feature type="compositionally biased region" description="Polar residues" evidence="1">
    <location>
        <begin position="243"/>
        <end position="265"/>
    </location>
</feature>
<evidence type="ECO:0000256" key="1">
    <source>
        <dbReference type="SAM" id="MobiDB-lite"/>
    </source>
</evidence>
<accession>E6PCQ5</accession>
<dbReference type="EMBL" id="CABL01000001">
    <property type="protein sequence ID" value="CBH74239.1"/>
    <property type="molecule type" value="Genomic_DNA"/>
</dbReference>
<proteinExistence type="predicted"/>
<dbReference type="AlphaFoldDB" id="E6PCQ5"/>
<sequence>MALRDRLRRAIALAIVTSQVALLAASTSFVSVRSVRAAGSVVCGTPGKDGSPGTLNGVYNTYYIPPAGTIAAGSTTLSLGTIDTANGGASTAVAKGDELLIIQMQDGSFNAVNGPTYGSGTGSIGVAGNDGTGYTSLGNAGLYEYVKVTAVTGSTVTIVSTGAGGGLLNSYTNASATLTSGRKTYQIIRVPQYLTATLSSNFAGAPWDGSTGGVAALDLASTLNLGGATIYATADGFRGGGKTVQTKSPSGWSTSDYMESSTTLSPPADGSKGEGVMGSPNYVFDYTNFSNPSAPAGPQITSSGADGYPGGDQARGAPGNAGGGGTDDDPLANDQNTGGGGGGNGGAGGNGGYPWTPTYSVNTAEYDQYPYSSGTKTYSASNFHDIGGRGGSAIAPVSIAPTRAFLGGGGGAGANNNNSDNNAYNNYGSSGGPGGGIVLLRIAQTSGSTATIQADGYPGLAPANDGGGGGGAGGTIIVTSPSTFSGITVAANGAAGTTANAAPTTYSQQHGPGGGGGGGIVMSSSPVSAAASGGSSGTTTTNATSYGATAGTAGVTLTVSANQIPGISSGAECYNPTASPLLVGPVNTQATGTTASYGANASGSFDGVVPTTNSNDFTARGFAPPTGVSLTNSSTTPGSPIGNTFQYSASPPSIAIPNALYYNSPDGNFHDITITAQAPLGWTVQLCSDNGTGTPGSGTGGNGADCTINVTYGTSPYTSCMNGFGFGSSWDQIGQAAGNTAVAIYCMDPNALPPVNAGSGNPIANDPNGDPYDVVWAVYTPPLGTNITAFTRYDASLFAVDDGTSGTTYSNATHNELYAGFVPLTKSVTVVSNGCPAGVAPAYNVLGVCPTGILRYSIDYRNIVAGASSETGLVNDTPDPLLPTSAGSLVITENGTLSSASQTSIPNWGAFSNGLLSVLGAGVSNASCGSGTSLCGDSTAGTTFTGNTIGSKTFTAQIGGTAFQLFPFGVTGKTNQGTITFAVQAK</sequence>
<feature type="compositionally biased region" description="Polar residues" evidence="1">
    <location>
        <begin position="293"/>
        <end position="304"/>
    </location>
</feature>
<comment type="caution">
    <text evidence="2">The sequence shown here is derived from an EMBL/GenBank/DDBJ whole genome shotgun (WGS) entry which is preliminary data.</text>
</comment>
<evidence type="ECO:0000313" key="2">
    <source>
        <dbReference type="EMBL" id="CBH74239.1"/>
    </source>
</evidence>
<gene>
    <name evidence="2" type="ORF">CARN1_2126</name>
</gene>
<feature type="compositionally biased region" description="Gly residues" evidence="1">
    <location>
        <begin position="337"/>
        <end position="349"/>
    </location>
</feature>
<organism evidence="2">
    <name type="scientific">mine drainage metagenome</name>
    <dbReference type="NCBI Taxonomy" id="410659"/>
    <lineage>
        <taxon>unclassified sequences</taxon>
        <taxon>metagenomes</taxon>
        <taxon>ecological metagenomes</taxon>
    </lineage>
</organism>
<reference evidence="2" key="1">
    <citation type="submission" date="2009-10" db="EMBL/GenBank/DDBJ databases">
        <title>Diversity of trophic interactions inside an arsenic-rich microbial ecosystem.</title>
        <authorList>
            <person name="Bertin P.N."/>
            <person name="Heinrich-Salmeron A."/>
            <person name="Pelletier E."/>
            <person name="Goulhen-Chollet F."/>
            <person name="Arsene-Ploetze F."/>
            <person name="Gallien S."/>
            <person name="Calteau A."/>
            <person name="Vallenet D."/>
            <person name="Casiot C."/>
            <person name="Chane-Woon-Ming B."/>
            <person name="Giloteaux L."/>
            <person name="Barakat M."/>
            <person name="Bonnefoy V."/>
            <person name="Bruneel O."/>
            <person name="Chandler M."/>
            <person name="Cleiss J."/>
            <person name="Duran R."/>
            <person name="Elbaz-Poulichet F."/>
            <person name="Fonknechten N."/>
            <person name="Lauga B."/>
            <person name="Mornico D."/>
            <person name="Ortet P."/>
            <person name="Schaeffer C."/>
            <person name="Siguier P."/>
            <person name="Alexander Thil Smith A."/>
            <person name="Van Dorsselaer A."/>
            <person name="Weissenbach J."/>
            <person name="Medigue C."/>
            <person name="Le Paslier D."/>
        </authorList>
    </citation>
    <scope>NUCLEOTIDE SEQUENCE</scope>
</reference>
<feature type="region of interest" description="Disordered" evidence="1">
    <location>
        <begin position="293"/>
        <end position="349"/>
    </location>
</feature>